<organism evidence="2 3">
    <name type="scientific">Dermatophagoides farinae</name>
    <name type="common">American house dust mite</name>
    <dbReference type="NCBI Taxonomy" id="6954"/>
    <lineage>
        <taxon>Eukaryota</taxon>
        <taxon>Metazoa</taxon>
        <taxon>Ecdysozoa</taxon>
        <taxon>Arthropoda</taxon>
        <taxon>Chelicerata</taxon>
        <taxon>Arachnida</taxon>
        <taxon>Acari</taxon>
        <taxon>Acariformes</taxon>
        <taxon>Sarcoptiformes</taxon>
        <taxon>Astigmata</taxon>
        <taxon>Psoroptidia</taxon>
        <taxon>Analgoidea</taxon>
        <taxon>Pyroglyphidae</taxon>
        <taxon>Dermatophagoidinae</taxon>
        <taxon>Dermatophagoides</taxon>
    </lineage>
</organism>
<evidence type="ECO:0000256" key="1">
    <source>
        <dbReference type="SAM" id="Phobius"/>
    </source>
</evidence>
<proteinExistence type="predicted"/>
<dbReference type="Proteomes" id="UP000790347">
    <property type="component" value="Unassembled WGS sequence"/>
</dbReference>
<reference evidence="2" key="2">
    <citation type="journal article" date="2022" name="Res Sq">
        <title>Comparative Genomics Reveals Insights into the Divergent Evolution of Astigmatic Mites and Household Pest Adaptations.</title>
        <authorList>
            <person name="Xiong Q."/>
            <person name="Wan A.T.-Y."/>
            <person name="Liu X.-Y."/>
            <person name="Fung C.S.-H."/>
            <person name="Xiao X."/>
            <person name="Malainual N."/>
            <person name="Hou J."/>
            <person name="Wang L."/>
            <person name="Wang M."/>
            <person name="Yang K."/>
            <person name="Cui Y."/>
            <person name="Leung E."/>
            <person name="Nong W."/>
            <person name="Shin S.-K."/>
            <person name="Au S."/>
            <person name="Jeong K.Y."/>
            <person name="Chew F.T."/>
            <person name="Hui J."/>
            <person name="Leung T.F."/>
            <person name="Tungtrongchitr A."/>
            <person name="Zhong N."/>
            <person name="Liu Z."/>
            <person name="Tsui S."/>
        </authorList>
    </citation>
    <scope>NUCLEOTIDE SEQUENCE</scope>
    <source>
        <strain evidence="2">Derf</strain>
        <tissue evidence="2">Whole organism</tissue>
    </source>
</reference>
<evidence type="ECO:0000313" key="2">
    <source>
        <dbReference type="EMBL" id="KAH9520586.1"/>
    </source>
</evidence>
<reference evidence="2" key="1">
    <citation type="submission" date="2013-05" db="EMBL/GenBank/DDBJ databases">
        <authorList>
            <person name="Yim A.K.Y."/>
            <person name="Chan T.F."/>
            <person name="Ji K.M."/>
            <person name="Liu X.Y."/>
            <person name="Zhou J.W."/>
            <person name="Li R.Q."/>
            <person name="Yang K.Y."/>
            <person name="Li J."/>
            <person name="Li M."/>
            <person name="Law P.T.W."/>
            <person name="Wu Y.L."/>
            <person name="Cai Z.L."/>
            <person name="Qin H."/>
            <person name="Bao Y."/>
            <person name="Leung R.K.K."/>
            <person name="Ng P.K.S."/>
            <person name="Zou J."/>
            <person name="Zhong X.J."/>
            <person name="Ran P.X."/>
            <person name="Zhong N.S."/>
            <person name="Liu Z.G."/>
            <person name="Tsui S.K.W."/>
        </authorList>
    </citation>
    <scope>NUCLEOTIDE SEQUENCE</scope>
    <source>
        <strain evidence="2">Derf</strain>
        <tissue evidence="2">Whole organism</tissue>
    </source>
</reference>
<sequence length="71" mass="8317">VTDYFQFNFLHSFIYTFYMIHFTTLNLVLTRITIIINLFYNYDIYIIYKRLLLYDDDSGGGGGGGSIVLLE</sequence>
<feature type="non-terminal residue" evidence="2">
    <location>
        <position position="71"/>
    </location>
</feature>
<keyword evidence="3" id="KW-1185">Reference proteome</keyword>
<keyword evidence="1" id="KW-0812">Transmembrane</keyword>
<accession>A0A922L4Z7</accession>
<comment type="caution">
    <text evidence="2">The sequence shown here is derived from an EMBL/GenBank/DDBJ whole genome shotgun (WGS) entry which is preliminary data.</text>
</comment>
<keyword evidence="1" id="KW-0472">Membrane</keyword>
<protein>
    <submittedName>
        <fullName evidence="2">Uncharacterized protein</fullName>
    </submittedName>
</protein>
<feature type="transmembrane region" description="Helical" evidence="1">
    <location>
        <begin position="12"/>
        <end position="40"/>
    </location>
</feature>
<keyword evidence="1" id="KW-1133">Transmembrane helix</keyword>
<evidence type="ECO:0000313" key="3">
    <source>
        <dbReference type="Proteomes" id="UP000790347"/>
    </source>
</evidence>
<dbReference type="EMBL" id="ASGP02000002">
    <property type="protein sequence ID" value="KAH9520586.1"/>
    <property type="molecule type" value="Genomic_DNA"/>
</dbReference>
<gene>
    <name evidence="2" type="ORF">DERF_004288</name>
</gene>
<dbReference type="AlphaFoldDB" id="A0A922L4Z7"/>
<name>A0A922L4Z7_DERFA</name>